<protein>
    <submittedName>
        <fullName evidence="3">Acyl-CoA dehydrogenase</fullName>
    </submittedName>
</protein>
<dbReference type="Gene3D" id="1.10.540.10">
    <property type="entry name" value="Acyl-CoA dehydrogenase/oxidase, N-terminal domain"/>
    <property type="match status" value="1"/>
</dbReference>
<dbReference type="InterPro" id="IPR009100">
    <property type="entry name" value="AcylCoA_DH/oxidase_NM_dom_sf"/>
</dbReference>
<dbReference type="GO" id="GO:0005737">
    <property type="term" value="C:cytoplasm"/>
    <property type="evidence" value="ECO:0007669"/>
    <property type="project" value="TreeGrafter"/>
</dbReference>
<dbReference type="SUPFAM" id="SSF47203">
    <property type="entry name" value="Acyl-CoA dehydrogenase C-terminal domain-like"/>
    <property type="match status" value="1"/>
</dbReference>
<organism evidence="3 4">
    <name type="scientific">Burkholderia territorii</name>
    <dbReference type="NCBI Taxonomy" id="1503055"/>
    <lineage>
        <taxon>Bacteria</taxon>
        <taxon>Pseudomonadati</taxon>
        <taxon>Pseudomonadota</taxon>
        <taxon>Betaproteobacteria</taxon>
        <taxon>Burkholderiales</taxon>
        <taxon>Burkholderiaceae</taxon>
        <taxon>Burkholderia</taxon>
        <taxon>Burkholderia cepacia complex</taxon>
    </lineage>
</organism>
<dbReference type="PIRSF" id="PIRSF016578">
    <property type="entry name" value="HsaA"/>
    <property type="match status" value="1"/>
</dbReference>
<dbReference type="EMBL" id="LPEQ01000143">
    <property type="protein sequence ID" value="KVV36838.1"/>
    <property type="molecule type" value="Genomic_DNA"/>
</dbReference>
<evidence type="ECO:0000256" key="1">
    <source>
        <dbReference type="ARBA" id="ARBA00023002"/>
    </source>
</evidence>
<dbReference type="InterPro" id="IPR050741">
    <property type="entry name" value="Acyl-CoA_dehydrogenase"/>
</dbReference>
<dbReference type="GO" id="GO:0033539">
    <property type="term" value="P:fatty acid beta-oxidation using acyl-CoA dehydrogenase"/>
    <property type="evidence" value="ECO:0007669"/>
    <property type="project" value="TreeGrafter"/>
</dbReference>
<reference evidence="3 4" key="1">
    <citation type="submission" date="2015-11" db="EMBL/GenBank/DDBJ databases">
        <title>Expanding the genomic diversity of Burkholderia species for the development of highly accurate diagnostics.</title>
        <authorList>
            <person name="Sahl J."/>
            <person name="Keim P."/>
            <person name="Wagner D."/>
        </authorList>
    </citation>
    <scope>NUCLEOTIDE SEQUENCE [LARGE SCALE GENOMIC DNA]</scope>
    <source>
        <strain evidence="3 4">MSMB1301WGS</strain>
    </source>
</reference>
<dbReference type="SUPFAM" id="SSF56645">
    <property type="entry name" value="Acyl-CoA dehydrogenase NM domain-like"/>
    <property type="match status" value="1"/>
</dbReference>
<gene>
    <name evidence="3" type="ORF">WT27_19990</name>
</gene>
<dbReference type="RefSeq" id="WP_060110502.1">
    <property type="nucleotide sequence ID" value="NZ_LPEQ01000143.1"/>
</dbReference>
<dbReference type="GO" id="GO:0003995">
    <property type="term" value="F:acyl-CoA dehydrogenase activity"/>
    <property type="evidence" value="ECO:0007669"/>
    <property type="project" value="TreeGrafter"/>
</dbReference>
<dbReference type="InterPro" id="IPR036250">
    <property type="entry name" value="AcylCo_DH-like_C"/>
</dbReference>
<dbReference type="Gene3D" id="1.20.140.10">
    <property type="entry name" value="Butyryl-CoA Dehydrogenase, subunit A, domain 3"/>
    <property type="match status" value="1"/>
</dbReference>
<proteinExistence type="predicted"/>
<dbReference type="PANTHER" id="PTHR48083">
    <property type="entry name" value="MEDIUM-CHAIN SPECIFIC ACYL-COA DEHYDROGENASE, MITOCHONDRIAL-RELATED"/>
    <property type="match status" value="1"/>
</dbReference>
<dbReference type="Gene3D" id="2.40.110.10">
    <property type="entry name" value="Butyryl-CoA Dehydrogenase, subunit A, domain 2"/>
    <property type="match status" value="1"/>
</dbReference>
<dbReference type="Pfam" id="PF08028">
    <property type="entry name" value="Acyl-CoA_dh_2"/>
    <property type="match status" value="1"/>
</dbReference>
<evidence type="ECO:0000313" key="3">
    <source>
        <dbReference type="EMBL" id="KVV36838.1"/>
    </source>
</evidence>
<dbReference type="PANTHER" id="PTHR48083:SF5">
    <property type="entry name" value="NRGC PROTEIN"/>
    <property type="match status" value="1"/>
</dbReference>
<accession>A0A106DBF1</accession>
<dbReference type="InterPro" id="IPR013107">
    <property type="entry name" value="Acyl-CoA_DH_C"/>
</dbReference>
<dbReference type="InterPro" id="IPR037069">
    <property type="entry name" value="AcylCoA_DH/ox_N_sf"/>
</dbReference>
<dbReference type="AlphaFoldDB" id="A0A106DBF1"/>
<keyword evidence="4" id="KW-1185">Reference proteome</keyword>
<comment type="caution">
    <text evidence="3">The sequence shown here is derived from an EMBL/GenBank/DDBJ whole genome shotgun (WGS) entry which is preliminary data.</text>
</comment>
<evidence type="ECO:0000313" key="4">
    <source>
        <dbReference type="Proteomes" id="UP000062317"/>
    </source>
</evidence>
<evidence type="ECO:0000259" key="2">
    <source>
        <dbReference type="Pfam" id="PF08028"/>
    </source>
</evidence>
<dbReference type="InterPro" id="IPR046373">
    <property type="entry name" value="Acyl-CoA_Oxase/DH_mid-dom_sf"/>
</dbReference>
<name>A0A106DBF1_9BURK</name>
<sequence length="397" mass="42082">MPHAALAIDAASTSPNALREAAPRVSPLDVVIETVVARRDEFDRLSHVPRDVIALFKAAGIYRAGTPRRFGGDALAPTAFLDMIERIATADGSAAWVASFGSANVYLAALPLDTQAELYASGPDQVFAGGLFPVQPAQAAPGGWRVNGTWKFASGCKGADWLGVGIAPPGAQGAAPNKPRTAVFRAADVEIVENWSVVGMQGTGSHDLRVNDRVVPEAWTFVRGGEATVDEPLYRYPTVAYAAQVLAVVNLGLARAALDVVNRMSGGRQTTTGAPRLADRAYFRIELAKAEAQLRSARAFFYDATDAVWQSILAGNPVTAEQVSLLRLAATHIAREGASVVERAYRLGGTAAIYRTHPLQRLLRDAMVVTQHAFLGEGNFDGAGAVFTGVTPFPGYL</sequence>
<keyword evidence="1" id="KW-0560">Oxidoreductase</keyword>
<dbReference type="GO" id="GO:0050660">
    <property type="term" value="F:flavin adenine dinucleotide binding"/>
    <property type="evidence" value="ECO:0007669"/>
    <property type="project" value="InterPro"/>
</dbReference>
<feature type="domain" description="Acyl-CoA dehydrogenase C-terminal" evidence="2">
    <location>
        <begin position="245"/>
        <end position="375"/>
    </location>
</feature>
<dbReference type="Proteomes" id="UP000062317">
    <property type="component" value="Unassembled WGS sequence"/>
</dbReference>